<sequence length="154" mass="17004">MRKETAFLVGFLVLTIGTASLIWMFALPNFKPVSFPHVASGQIEVGPMRHKRALTADEVQTVNTWLDNHKAGWGPLSRTPPSSGDSRVMLKDANGKDALALTLWTGISAADWNDTVFAEAPDGSEVHMETFSEKEFAPLRGLVDRFKFKRSAFP</sequence>
<organism evidence="4 6">
    <name type="scientific">Acetobacter indonesiensis</name>
    <dbReference type="NCBI Taxonomy" id="104101"/>
    <lineage>
        <taxon>Bacteria</taxon>
        <taxon>Pseudomonadati</taxon>
        <taxon>Pseudomonadota</taxon>
        <taxon>Alphaproteobacteria</taxon>
        <taxon>Acetobacterales</taxon>
        <taxon>Acetobacteraceae</taxon>
        <taxon>Acetobacter</taxon>
    </lineage>
</organism>
<evidence type="ECO:0000313" key="3">
    <source>
        <dbReference type="EMBL" id="GEN04459.1"/>
    </source>
</evidence>
<keyword evidence="5" id="KW-1185">Reference proteome</keyword>
<dbReference type="EMBL" id="JOPA01000020">
    <property type="protein sequence ID" value="OUI93703.1"/>
    <property type="molecule type" value="Genomic_DNA"/>
</dbReference>
<reference evidence="3 7" key="4">
    <citation type="submission" date="2019-07" db="EMBL/GenBank/DDBJ databases">
        <title>Whole genome shotgun sequence of Acetobacter indonesiensis NBRC 16471.</title>
        <authorList>
            <person name="Hosoyama A."/>
            <person name="Uohara A."/>
            <person name="Ohji S."/>
            <person name="Ichikawa N."/>
        </authorList>
    </citation>
    <scope>NUCLEOTIDE SEQUENCE [LARGE SCALE GENOMIC DNA]</scope>
    <source>
        <strain evidence="3 7">NBRC 16471</strain>
    </source>
</reference>
<dbReference type="Proteomes" id="UP000032673">
    <property type="component" value="Unassembled WGS sequence"/>
</dbReference>
<evidence type="ECO:0000313" key="2">
    <source>
        <dbReference type="EMBL" id="GAN64339.1"/>
    </source>
</evidence>
<dbReference type="EMBL" id="BJXQ01000018">
    <property type="protein sequence ID" value="GEN04459.1"/>
    <property type="molecule type" value="Genomic_DNA"/>
</dbReference>
<feature type="transmembrane region" description="Helical" evidence="1">
    <location>
        <begin position="7"/>
        <end position="26"/>
    </location>
</feature>
<keyword evidence="1" id="KW-1133">Transmembrane helix</keyword>
<evidence type="ECO:0000313" key="4">
    <source>
        <dbReference type="EMBL" id="OUI93703.1"/>
    </source>
</evidence>
<evidence type="ECO:0000256" key="1">
    <source>
        <dbReference type="SAM" id="Phobius"/>
    </source>
</evidence>
<proteinExistence type="predicted"/>
<gene>
    <name evidence="2" type="ORF">Abin_062_003</name>
    <name evidence="3" type="ORF">AIN02nite_24840</name>
    <name evidence="4" type="ORF">HK17_06970</name>
</gene>
<dbReference type="Proteomes" id="UP000321104">
    <property type="component" value="Unassembled WGS sequence"/>
</dbReference>
<dbReference type="RefSeq" id="WP_048847745.1">
    <property type="nucleotide sequence ID" value="NZ_BAMW01000059.1"/>
</dbReference>
<protein>
    <submittedName>
        <fullName evidence="4">Uncharacterized protein</fullName>
    </submittedName>
</protein>
<reference evidence="6" key="2">
    <citation type="submission" date="2014-06" db="EMBL/GenBank/DDBJ databases">
        <authorList>
            <person name="Winans N.J."/>
            <person name="Newell P.D."/>
            <person name="Douglas A.E."/>
        </authorList>
    </citation>
    <scope>NUCLEOTIDE SEQUENCE [LARGE SCALE GENOMIC DNA]</scope>
</reference>
<dbReference type="Proteomes" id="UP000194641">
    <property type="component" value="Unassembled WGS sequence"/>
</dbReference>
<evidence type="ECO:0000313" key="6">
    <source>
        <dbReference type="Proteomes" id="UP000194641"/>
    </source>
</evidence>
<evidence type="ECO:0000313" key="5">
    <source>
        <dbReference type="Proteomes" id="UP000032673"/>
    </source>
</evidence>
<keyword evidence="1" id="KW-0812">Transmembrane</keyword>
<accession>A0A252ATU0</accession>
<comment type="caution">
    <text evidence="4">The sequence shown here is derived from an EMBL/GenBank/DDBJ whole genome shotgun (WGS) entry which is preliminary data.</text>
</comment>
<name>A0A252ATU0_9PROT</name>
<dbReference type="EMBL" id="BAMW01000059">
    <property type="protein sequence ID" value="GAN64339.1"/>
    <property type="molecule type" value="Genomic_DNA"/>
</dbReference>
<reference evidence="2 5" key="1">
    <citation type="submission" date="2012-11" db="EMBL/GenBank/DDBJ databases">
        <title>Whole genome sequence of Acetobacter indonesiensis 5H-1.</title>
        <authorList>
            <person name="Azuma Y."/>
            <person name="Higashiura N."/>
            <person name="Hirakawa H."/>
            <person name="Matsushita K."/>
        </authorList>
    </citation>
    <scope>NUCLEOTIDE SEQUENCE [LARGE SCALE GENOMIC DNA]</scope>
    <source>
        <strain evidence="2 5">5H-1</strain>
    </source>
</reference>
<evidence type="ECO:0000313" key="7">
    <source>
        <dbReference type="Proteomes" id="UP000321104"/>
    </source>
</evidence>
<reference evidence="4" key="3">
    <citation type="submission" date="2014-06" db="EMBL/GenBank/DDBJ databases">
        <authorList>
            <person name="Ju J."/>
            <person name="Zhang J."/>
        </authorList>
    </citation>
    <scope>NUCLEOTIDE SEQUENCE [LARGE SCALE GENOMIC DNA]</scope>
    <source>
        <strain evidence="4">DmL_051</strain>
    </source>
</reference>
<dbReference type="AlphaFoldDB" id="A0A252ATU0"/>
<keyword evidence="1" id="KW-0472">Membrane</keyword>